<evidence type="ECO:0000259" key="1">
    <source>
        <dbReference type="Pfam" id="PF09860"/>
    </source>
</evidence>
<dbReference type="InterPro" id="IPR018656">
    <property type="entry name" value="DUF2087"/>
</dbReference>
<dbReference type="Pfam" id="PF09860">
    <property type="entry name" value="DUF2087"/>
    <property type="match status" value="1"/>
</dbReference>
<comment type="caution">
    <text evidence="2">The sequence shown here is derived from an EMBL/GenBank/DDBJ whole genome shotgun (WGS) entry which is preliminary data.</text>
</comment>
<name>A0A072NMV4_SCHAZ</name>
<dbReference type="Proteomes" id="UP000027936">
    <property type="component" value="Unassembled WGS sequence"/>
</dbReference>
<proteinExistence type="predicted"/>
<dbReference type="Gene3D" id="1.10.10.10">
    <property type="entry name" value="Winged helix-like DNA-binding domain superfamily/Winged helix DNA-binding domain"/>
    <property type="match status" value="1"/>
</dbReference>
<dbReference type="RefSeq" id="WP_035195589.1">
    <property type="nucleotide sequence ID" value="NZ_JJRY01000007.1"/>
</dbReference>
<dbReference type="PATRIC" id="fig|1348973.3.peg.2134"/>
<dbReference type="AlphaFoldDB" id="A0A072NMV4"/>
<gene>
    <name evidence="2" type="ORF">M670_02198</name>
</gene>
<protein>
    <recommendedName>
        <fullName evidence="1">DUF2087 domain-containing protein</fullName>
    </recommendedName>
</protein>
<accession>A0A072NMV4</accession>
<evidence type="ECO:0000313" key="3">
    <source>
        <dbReference type="Proteomes" id="UP000027936"/>
    </source>
</evidence>
<dbReference type="EMBL" id="JJRY01000007">
    <property type="protein sequence ID" value="KEF38572.1"/>
    <property type="molecule type" value="Genomic_DNA"/>
</dbReference>
<organism evidence="2 3">
    <name type="scientific">Schinkia azotoformans MEV2011</name>
    <dbReference type="NCBI Taxonomy" id="1348973"/>
    <lineage>
        <taxon>Bacteria</taxon>
        <taxon>Bacillati</taxon>
        <taxon>Bacillota</taxon>
        <taxon>Bacilli</taxon>
        <taxon>Bacillales</taxon>
        <taxon>Bacillaceae</taxon>
        <taxon>Calidifontibacillus/Schinkia group</taxon>
        <taxon>Schinkia</taxon>
    </lineage>
</organism>
<sequence>MEIADIFWDASLDELKRGYVQEKEAFICLLCGERVEKGIIYPYENRFYEAERFMRIHIESAHRSVFDYLIGMDKKLTGLTDHQKSLLRLFYQGKNDSDIQQELGIGSASTIRHHRFALKEKERQAKTFLAMMELLKEKDEYAPAFLPVHKTARMVDDRYNITKEEQEKIIQKYFPEGTNHSLVKFPPREKQRLVVLREIVKRLEVECIYTEKELNEILKSAYDDYVLIRRNLIEYGFLDRKPDGSQYWLKK</sequence>
<feature type="domain" description="DUF2087" evidence="1">
    <location>
        <begin position="182"/>
        <end position="249"/>
    </location>
</feature>
<reference evidence="2 3" key="1">
    <citation type="submission" date="2014-04" db="EMBL/GenBank/DDBJ databases">
        <title>Draft genome sequence of Bacillus azotoformans MEV2011, a (co-) denitrifying strain unable to grow in the presence of oxygen.</title>
        <authorList>
            <person name="Nielsen M."/>
            <person name="Schreiber L."/>
            <person name="Finster K."/>
            <person name="Schramm A."/>
        </authorList>
    </citation>
    <scope>NUCLEOTIDE SEQUENCE [LARGE SCALE GENOMIC DNA]</scope>
    <source>
        <strain evidence="2 3">MEV2011</strain>
    </source>
</reference>
<dbReference type="InterPro" id="IPR036388">
    <property type="entry name" value="WH-like_DNA-bd_sf"/>
</dbReference>
<evidence type="ECO:0000313" key="2">
    <source>
        <dbReference type="EMBL" id="KEF38572.1"/>
    </source>
</evidence>
<dbReference type="OrthoDB" id="9789954at2"/>